<sequence length="160" mass="18102">MKKKAEEMHYNVGFLDLQVLSATMIQFQTKIVTETIRKAMEHDFVVGAYNTGGHYVLVIIAMKWDVVWYLDSDKAWPKRKFTDVVTIVNCKPKLAHKTDFPCTQQPSGSMLCGFYVALNILDLLADISIMKKASGMLCEFILKEIIDPNGNFYDGPIDAT</sequence>
<name>A0A8T0RQ10_PANVG</name>
<dbReference type="InterPro" id="IPR038765">
    <property type="entry name" value="Papain-like_cys_pep_sf"/>
</dbReference>
<evidence type="ECO:0008006" key="3">
    <source>
        <dbReference type="Google" id="ProtNLM"/>
    </source>
</evidence>
<evidence type="ECO:0000313" key="1">
    <source>
        <dbReference type="EMBL" id="KAG2588431.1"/>
    </source>
</evidence>
<dbReference type="SUPFAM" id="SSF54001">
    <property type="entry name" value="Cysteine proteinases"/>
    <property type="match status" value="1"/>
</dbReference>
<comment type="caution">
    <text evidence="1">The sequence shown here is derived from an EMBL/GenBank/DDBJ whole genome shotgun (WGS) entry which is preliminary data.</text>
</comment>
<proteinExistence type="predicted"/>
<dbReference type="AlphaFoldDB" id="A0A8T0RQ10"/>
<reference evidence="1" key="1">
    <citation type="submission" date="2020-05" db="EMBL/GenBank/DDBJ databases">
        <title>WGS assembly of Panicum virgatum.</title>
        <authorList>
            <person name="Lovell J.T."/>
            <person name="Jenkins J."/>
            <person name="Shu S."/>
            <person name="Juenger T.E."/>
            <person name="Schmutz J."/>
        </authorList>
    </citation>
    <scope>NUCLEOTIDE SEQUENCE</scope>
    <source>
        <strain evidence="1">AP13</strain>
    </source>
</reference>
<gene>
    <name evidence="1" type="ORF">PVAP13_5NG343381</name>
</gene>
<dbReference type="EMBL" id="CM029046">
    <property type="protein sequence ID" value="KAG2588431.1"/>
    <property type="molecule type" value="Genomic_DNA"/>
</dbReference>
<protein>
    <recommendedName>
        <fullName evidence="3">Ubiquitin-like protease family profile domain-containing protein</fullName>
    </recommendedName>
</protein>
<organism evidence="1 2">
    <name type="scientific">Panicum virgatum</name>
    <name type="common">Blackwell switchgrass</name>
    <dbReference type="NCBI Taxonomy" id="38727"/>
    <lineage>
        <taxon>Eukaryota</taxon>
        <taxon>Viridiplantae</taxon>
        <taxon>Streptophyta</taxon>
        <taxon>Embryophyta</taxon>
        <taxon>Tracheophyta</taxon>
        <taxon>Spermatophyta</taxon>
        <taxon>Magnoliopsida</taxon>
        <taxon>Liliopsida</taxon>
        <taxon>Poales</taxon>
        <taxon>Poaceae</taxon>
        <taxon>PACMAD clade</taxon>
        <taxon>Panicoideae</taxon>
        <taxon>Panicodae</taxon>
        <taxon>Paniceae</taxon>
        <taxon>Panicinae</taxon>
        <taxon>Panicum</taxon>
        <taxon>Panicum sect. Hiantes</taxon>
    </lineage>
</organism>
<dbReference type="Gene3D" id="3.40.395.10">
    <property type="entry name" value="Adenoviral Proteinase, Chain A"/>
    <property type="match status" value="1"/>
</dbReference>
<accession>A0A8T0RQ10</accession>
<evidence type="ECO:0000313" key="2">
    <source>
        <dbReference type="Proteomes" id="UP000823388"/>
    </source>
</evidence>
<dbReference type="Proteomes" id="UP000823388">
    <property type="component" value="Chromosome 5N"/>
</dbReference>
<keyword evidence="2" id="KW-1185">Reference proteome</keyword>